<evidence type="ECO:0000256" key="1">
    <source>
        <dbReference type="SAM" id="Phobius"/>
    </source>
</evidence>
<feature type="transmembrane region" description="Helical" evidence="1">
    <location>
        <begin position="221"/>
        <end position="238"/>
    </location>
</feature>
<dbReference type="InterPro" id="IPR017516">
    <property type="entry name" value="AbrB_dup"/>
</dbReference>
<name>A0A964T324_9HYPH</name>
<dbReference type="PANTHER" id="PTHR38457">
    <property type="entry name" value="REGULATOR ABRB-RELATED"/>
    <property type="match status" value="1"/>
</dbReference>
<keyword evidence="1" id="KW-0812">Transmembrane</keyword>
<evidence type="ECO:0000313" key="3">
    <source>
        <dbReference type="Proteomes" id="UP000773614"/>
    </source>
</evidence>
<feature type="transmembrane region" description="Helical" evidence="1">
    <location>
        <begin position="244"/>
        <end position="262"/>
    </location>
</feature>
<reference evidence="2" key="1">
    <citation type="submission" date="2019-03" db="EMBL/GenBank/DDBJ databases">
        <title>Afifella sp. nov., isolated from activated sludge.</title>
        <authorList>
            <person name="Li Q."/>
            <person name="Liu Y."/>
        </authorList>
    </citation>
    <scope>NUCLEOTIDE SEQUENCE</scope>
    <source>
        <strain evidence="2">L72</strain>
    </source>
</reference>
<feature type="transmembrane region" description="Helical" evidence="1">
    <location>
        <begin position="73"/>
        <end position="94"/>
    </location>
</feature>
<dbReference type="InterPro" id="IPR007820">
    <property type="entry name" value="AbrB_fam"/>
</dbReference>
<feature type="transmembrane region" description="Helical" evidence="1">
    <location>
        <begin position="45"/>
        <end position="66"/>
    </location>
</feature>
<feature type="transmembrane region" description="Helical" evidence="1">
    <location>
        <begin position="323"/>
        <end position="350"/>
    </location>
</feature>
<gene>
    <name evidence="2" type="ORF">E4O86_07480</name>
</gene>
<dbReference type="NCBIfam" id="TIGR03082">
    <property type="entry name" value="Gneg_AbrB_dup"/>
    <property type="match status" value="2"/>
</dbReference>
<dbReference type="AlphaFoldDB" id="A0A964T324"/>
<sequence length="366" mass="37741">MQEGRKTPDRAWRPRPGGWPPAARWAVLVAFSAVLVVALESLHLPAALLLGPMAAAIAMAAAGGTLRLPPPAFVAAQGIVGLMIADNLPASIFGEILGSWPIFLAGTLSTVVAASGLGWLMSRGRMLPGTTAIWGSSPGAAAVMTLMSESYGADMRLVAIMQYLRVVCCAVIATLVARLAGGHAGASGAQMDWLPDLPWLPVLATFALAQACAWLGQRLRIPGGALIVPLAIGLAVKTTDLMPIVLPPWLLALSYALIGWGIGTRFTPELVAHAGRILPRVLAFSLALIALCGVFAMGLVFVADIDPLTAYLATSPGGADSVAIIAASTGVDISFVMAMQIARFLFVLLAGPAIARLLSRSTSAAA</sequence>
<evidence type="ECO:0000313" key="2">
    <source>
        <dbReference type="EMBL" id="MYZ47551.1"/>
    </source>
</evidence>
<dbReference type="EMBL" id="SPKJ01000016">
    <property type="protein sequence ID" value="MYZ47551.1"/>
    <property type="molecule type" value="Genomic_DNA"/>
</dbReference>
<proteinExistence type="predicted"/>
<comment type="caution">
    <text evidence="2">The sequence shown here is derived from an EMBL/GenBank/DDBJ whole genome shotgun (WGS) entry which is preliminary data.</text>
</comment>
<accession>A0A964T324</accession>
<feature type="transmembrane region" description="Helical" evidence="1">
    <location>
        <begin position="21"/>
        <end position="39"/>
    </location>
</feature>
<dbReference type="Pfam" id="PF05145">
    <property type="entry name" value="AbrB"/>
    <property type="match status" value="1"/>
</dbReference>
<feature type="transmembrane region" description="Helical" evidence="1">
    <location>
        <begin position="100"/>
        <end position="120"/>
    </location>
</feature>
<dbReference type="PIRSF" id="PIRSF038991">
    <property type="entry name" value="Protein_AbrB"/>
    <property type="match status" value="1"/>
</dbReference>
<dbReference type="PANTHER" id="PTHR38457:SF1">
    <property type="entry name" value="REGULATOR ABRB-RELATED"/>
    <property type="match status" value="1"/>
</dbReference>
<dbReference type="Proteomes" id="UP000773614">
    <property type="component" value="Unassembled WGS sequence"/>
</dbReference>
<feature type="transmembrane region" description="Helical" evidence="1">
    <location>
        <begin position="157"/>
        <end position="177"/>
    </location>
</feature>
<keyword evidence="1" id="KW-1133">Transmembrane helix</keyword>
<dbReference type="GO" id="GO:0010468">
    <property type="term" value="P:regulation of gene expression"/>
    <property type="evidence" value="ECO:0007669"/>
    <property type="project" value="InterPro"/>
</dbReference>
<feature type="transmembrane region" description="Helical" evidence="1">
    <location>
        <begin position="282"/>
        <end position="303"/>
    </location>
</feature>
<protein>
    <submittedName>
        <fullName evidence="2">AbrB family transcriptional regulator</fullName>
    </submittedName>
</protein>
<feature type="transmembrane region" description="Helical" evidence="1">
    <location>
        <begin position="197"/>
        <end position="216"/>
    </location>
</feature>
<keyword evidence="3" id="KW-1185">Reference proteome</keyword>
<dbReference type="OrthoDB" id="9809910at2"/>
<organism evidence="2 3">
    <name type="scientific">Propylenella binzhouense</name>
    <dbReference type="NCBI Taxonomy" id="2555902"/>
    <lineage>
        <taxon>Bacteria</taxon>
        <taxon>Pseudomonadati</taxon>
        <taxon>Pseudomonadota</taxon>
        <taxon>Alphaproteobacteria</taxon>
        <taxon>Hyphomicrobiales</taxon>
        <taxon>Propylenellaceae</taxon>
        <taxon>Propylenella</taxon>
    </lineage>
</organism>
<keyword evidence="1" id="KW-0472">Membrane</keyword>
<dbReference type="GO" id="GO:0016020">
    <property type="term" value="C:membrane"/>
    <property type="evidence" value="ECO:0007669"/>
    <property type="project" value="InterPro"/>
</dbReference>